<dbReference type="GeneID" id="93067250"/>
<dbReference type="NCBIfam" id="TIGR03940">
    <property type="entry name" value="PGA_PgaD"/>
    <property type="match status" value="1"/>
</dbReference>
<dbReference type="EMBL" id="CP158259">
    <property type="protein sequence ID" value="XDJ62243.1"/>
    <property type="molecule type" value="Genomic_DNA"/>
</dbReference>
<dbReference type="AlphaFoldDB" id="A0AB39F470"/>
<protein>
    <submittedName>
        <fullName evidence="10">Poly-beta-1,6-N-acetyl-D-glucosamine biosynthesis protein PgaD</fullName>
    </submittedName>
</protein>
<dbReference type="EMBL" id="CP158258">
    <property type="protein sequence ID" value="XDJ59570.1"/>
    <property type="molecule type" value="Genomic_DNA"/>
</dbReference>
<evidence type="ECO:0000313" key="18">
    <source>
        <dbReference type="EMBL" id="XDJ98682.1"/>
    </source>
</evidence>
<evidence type="ECO:0000313" key="14">
    <source>
        <dbReference type="EMBL" id="XDJ87720.1"/>
    </source>
</evidence>
<evidence type="ECO:0000313" key="2">
    <source>
        <dbReference type="EMBL" id="XDJ43891.1"/>
    </source>
</evidence>
<dbReference type="InterPro" id="IPR023829">
    <property type="entry name" value="PGA_PgaD"/>
</dbReference>
<evidence type="ECO:0000313" key="3">
    <source>
        <dbReference type="EMBL" id="XDJ51777.1"/>
    </source>
</evidence>
<keyword evidence="1" id="KW-0812">Transmembrane</keyword>
<evidence type="ECO:0000313" key="8">
    <source>
        <dbReference type="EMBL" id="XDJ66267.1"/>
    </source>
</evidence>
<dbReference type="EMBL" id="CP158257">
    <property type="protein sequence ID" value="XDJ56891.1"/>
    <property type="molecule type" value="Genomic_DNA"/>
</dbReference>
<dbReference type="EMBL" id="CP158263">
    <property type="protein sequence ID" value="XDJ72120.1"/>
    <property type="molecule type" value="Genomic_DNA"/>
</dbReference>
<evidence type="ECO:0000313" key="13">
    <source>
        <dbReference type="EMBL" id="XDJ86208.1"/>
    </source>
</evidence>
<evidence type="ECO:0000313" key="12">
    <source>
        <dbReference type="EMBL" id="XDJ82219.1"/>
    </source>
</evidence>
<dbReference type="EMBL" id="CP158265">
    <property type="protein sequence ID" value="XDJ77386.1"/>
    <property type="molecule type" value="Genomic_DNA"/>
</dbReference>
<dbReference type="RefSeq" id="WP_368642522.1">
    <property type="nucleotide sequence ID" value="NZ_CP158253.1"/>
</dbReference>
<dbReference type="EMBL" id="CP158270">
    <property type="protein sequence ID" value="XDJ91664.1"/>
    <property type="molecule type" value="Genomic_DNA"/>
</dbReference>
<keyword evidence="1" id="KW-1133">Transmembrane helix</keyword>
<dbReference type="EMBL" id="CP158256">
    <property type="protein sequence ID" value="XDJ51777.1"/>
    <property type="molecule type" value="Genomic_DNA"/>
</dbReference>
<evidence type="ECO:0000256" key="1">
    <source>
        <dbReference type="SAM" id="Phobius"/>
    </source>
</evidence>
<keyword evidence="1" id="KW-0472">Membrane</keyword>
<feature type="transmembrane region" description="Helical" evidence="1">
    <location>
        <begin position="61"/>
        <end position="84"/>
    </location>
</feature>
<name>A0AB39F470_9BURK</name>
<dbReference type="EMBL" id="CP158268">
    <property type="protein sequence ID" value="XDJ86208.1"/>
    <property type="molecule type" value="Genomic_DNA"/>
</dbReference>
<dbReference type="EMBL" id="CP158260">
    <property type="protein sequence ID" value="XDJ63138.1"/>
    <property type="molecule type" value="Genomic_DNA"/>
</dbReference>
<dbReference type="EMBL" id="CP158266">
    <property type="protein sequence ID" value="XDJ82219.1"/>
    <property type="molecule type" value="Genomic_DNA"/>
</dbReference>
<dbReference type="GO" id="GO:0043709">
    <property type="term" value="P:cell adhesion involved in single-species biofilm formation"/>
    <property type="evidence" value="ECO:0007669"/>
    <property type="project" value="InterPro"/>
</dbReference>
<organism evidence="10">
    <name type="scientific">Castellaniella ginsengisoli</name>
    <dbReference type="NCBI Taxonomy" id="546114"/>
    <lineage>
        <taxon>Bacteria</taxon>
        <taxon>Pseudomonadati</taxon>
        <taxon>Pseudomonadota</taxon>
        <taxon>Betaproteobacteria</taxon>
        <taxon>Burkholderiales</taxon>
        <taxon>Alcaligenaceae</taxon>
        <taxon>Castellaniella</taxon>
    </lineage>
</organism>
<dbReference type="EMBL" id="CP158273">
    <property type="protein sequence ID" value="XDJ96034.1"/>
    <property type="molecule type" value="Genomic_DNA"/>
</dbReference>
<evidence type="ECO:0000313" key="17">
    <source>
        <dbReference type="EMBL" id="XDJ96034.1"/>
    </source>
</evidence>
<reference evidence="10" key="1">
    <citation type="submission" date="2024-05" db="EMBL/GenBank/DDBJ databases">
        <authorList>
            <person name="Luo Y.-C."/>
            <person name="Nicholds J."/>
            <person name="Mortimer T."/>
            <person name="Maboni G."/>
        </authorList>
    </citation>
    <scope>NUCLEOTIDE SEQUENCE</scope>
    <source>
        <strain evidence="17">124370</strain>
        <strain evidence="18">124566</strain>
        <strain evidence="16">124953</strain>
        <strain evidence="15">130308</strain>
        <strain evidence="14">130416</strain>
        <strain evidence="13">140124</strain>
        <strain evidence="12">143751</strain>
        <strain evidence="11">143769</strain>
        <strain evidence="10">143811</strain>
        <strain evidence="9">143936</strain>
        <strain evidence="8">145849</strain>
        <strain evidence="7">145850</strain>
        <strain evidence="6">145852</strain>
        <strain evidence="5">148131</strain>
        <strain evidence="4">150221</strain>
        <strain evidence="3">150964</strain>
        <strain evidence="2">153271</strain>
    </source>
</reference>
<dbReference type="EMBL" id="CP158269">
    <property type="protein sequence ID" value="XDJ87720.1"/>
    <property type="molecule type" value="Genomic_DNA"/>
</dbReference>
<evidence type="ECO:0000313" key="10">
    <source>
        <dbReference type="EMBL" id="XDJ74392.1"/>
    </source>
</evidence>
<gene>
    <name evidence="10" type="primary">pgaD</name>
    <name evidence="5" type="ORF">ABRY90_06600</name>
    <name evidence="8" type="ORF">ABRY91_12780</name>
    <name evidence="6" type="ORF">ABRY92_06575</name>
    <name evidence="16" type="ORF">ABRY95_07820</name>
    <name evidence="12" type="ORF">ABRY96_11080</name>
    <name evidence="10" type="ORF">ABRY97_12395</name>
    <name evidence="14" type="ORF">ABRY98_12400</name>
    <name evidence="4" type="ORF">ABRZ00_06910</name>
    <name evidence="3" type="ORF">ABRZ01_07255</name>
    <name evidence="2" type="ORF">ABRZ02_09475</name>
    <name evidence="7" type="ORF">ABRZ03_10415</name>
    <name evidence="17" type="ORF">ABRZ05_13290</name>
    <name evidence="9" type="ORF">ABRZ06_00995</name>
    <name evidence="13" type="ORF">ABRZ08_05115</name>
    <name evidence="11" type="ORF">ABRZ10_00760</name>
    <name evidence="18" type="ORF">ABRZ11_12945</name>
    <name evidence="15" type="ORF">ABRZ12_05055</name>
</gene>
<evidence type="ECO:0000313" key="11">
    <source>
        <dbReference type="EMBL" id="XDJ77386.1"/>
    </source>
</evidence>
<proteinExistence type="predicted"/>
<evidence type="ECO:0000313" key="9">
    <source>
        <dbReference type="EMBL" id="XDJ72120.1"/>
    </source>
</evidence>
<evidence type="ECO:0000313" key="7">
    <source>
        <dbReference type="EMBL" id="XDJ63138.1"/>
    </source>
</evidence>
<evidence type="ECO:0000313" key="15">
    <source>
        <dbReference type="EMBL" id="XDJ91664.1"/>
    </source>
</evidence>
<evidence type="ECO:0000313" key="6">
    <source>
        <dbReference type="EMBL" id="XDJ62243.1"/>
    </source>
</evidence>
<dbReference type="EMBL" id="CP158261">
    <property type="protein sequence ID" value="XDJ66267.1"/>
    <property type="molecule type" value="Genomic_DNA"/>
</dbReference>
<dbReference type="KEGG" id="cgin:ABRZ00_06910"/>
<dbReference type="EMBL" id="CP158264">
    <property type="protein sequence ID" value="XDJ74392.1"/>
    <property type="molecule type" value="Genomic_DNA"/>
</dbReference>
<evidence type="ECO:0000313" key="16">
    <source>
        <dbReference type="EMBL" id="XDJ92328.1"/>
    </source>
</evidence>
<dbReference type="EMBL" id="CP158272">
    <property type="protein sequence ID" value="XDJ98682.1"/>
    <property type="molecule type" value="Genomic_DNA"/>
</dbReference>
<dbReference type="EMBL" id="CP158253">
    <property type="protein sequence ID" value="XDJ43891.1"/>
    <property type="molecule type" value="Genomic_DNA"/>
</dbReference>
<evidence type="ECO:0000313" key="5">
    <source>
        <dbReference type="EMBL" id="XDJ59570.1"/>
    </source>
</evidence>
<evidence type="ECO:0000313" key="4">
    <source>
        <dbReference type="EMBL" id="XDJ56891.1"/>
    </source>
</evidence>
<dbReference type="EMBL" id="CP158271">
    <property type="protein sequence ID" value="XDJ92328.1"/>
    <property type="molecule type" value="Genomic_DNA"/>
</dbReference>
<sequence>MMMIVKTPRSALASVIDGLLTALAWTAFCFLLASGVHTLALDPAHAAGLSATQALPNAQTLLAYTLAGAWIGLLLAAWACYNAVRFSGLDRRKPPGDTLPAALADHFGISLAQLRILHASRTILVHHTDEGRISMIDFAHDPGVHDGCMQMKQ</sequence>
<dbReference type="Pfam" id="PF13994">
    <property type="entry name" value="PgaD"/>
    <property type="match status" value="1"/>
</dbReference>
<accession>A0AB39F470</accession>